<keyword evidence="1" id="KW-0472">Membrane</keyword>
<dbReference type="Proteomes" id="UP000290407">
    <property type="component" value="Unassembled WGS sequence"/>
</dbReference>
<proteinExistence type="predicted"/>
<keyword evidence="1" id="KW-1133">Transmembrane helix</keyword>
<evidence type="ECO:0000313" key="2">
    <source>
        <dbReference type="EMBL" id="RYC71357.1"/>
    </source>
</evidence>
<sequence>MNNLVHSPIGLLHLTAAILAMITGALVILTPKATVSHKRIGYVYVVSMLLVNLTAFLIYRLFGKFGPFHVAAIFSFVTILGGMIPILFRRRFTDWLSYHYFFMNWSVVGLYAAFWAETLVRLFPMAQFWPVVMLATLATTLTGSILIRRHKDRFLTGRPAAPISKPTLFP</sequence>
<evidence type="ECO:0000256" key="1">
    <source>
        <dbReference type="SAM" id="Phobius"/>
    </source>
</evidence>
<reference evidence="2 3" key="1">
    <citation type="submission" date="2019-01" db="EMBL/GenBank/DDBJ databases">
        <title>Spirosoma flava sp. nov., a propanil-degrading bacterium isolated from herbicide-contaminated soil.</title>
        <authorList>
            <person name="Zhang L."/>
            <person name="Jiang J.-D."/>
        </authorList>
    </citation>
    <scope>NUCLEOTIDE SEQUENCE [LARGE SCALE GENOMIC DNA]</scope>
    <source>
        <strain evidence="2 3">TY50</strain>
    </source>
</reference>
<feature type="transmembrane region" description="Helical" evidence="1">
    <location>
        <begin position="95"/>
        <end position="116"/>
    </location>
</feature>
<organism evidence="2 3">
    <name type="scientific">Spirosoma sordidisoli</name>
    <dbReference type="NCBI Taxonomy" id="2502893"/>
    <lineage>
        <taxon>Bacteria</taxon>
        <taxon>Pseudomonadati</taxon>
        <taxon>Bacteroidota</taxon>
        <taxon>Cytophagia</taxon>
        <taxon>Cytophagales</taxon>
        <taxon>Cytophagaceae</taxon>
        <taxon>Spirosoma</taxon>
    </lineage>
</organism>
<name>A0A4Q2UNS4_9BACT</name>
<keyword evidence="3" id="KW-1185">Reference proteome</keyword>
<feature type="transmembrane region" description="Helical" evidence="1">
    <location>
        <begin position="68"/>
        <end position="88"/>
    </location>
</feature>
<feature type="transmembrane region" description="Helical" evidence="1">
    <location>
        <begin position="42"/>
        <end position="62"/>
    </location>
</feature>
<dbReference type="RefSeq" id="WP_129600153.1">
    <property type="nucleotide sequence ID" value="NZ_SBLB01000001.1"/>
</dbReference>
<comment type="caution">
    <text evidence="2">The sequence shown here is derived from an EMBL/GenBank/DDBJ whole genome shotgun (WGS) entry which is preliminary data.</text>
</comment>
<feature type="transmembrane region" description="Helical" evidence="1">
    <location>
        <begin position="128"/>
        <end position="147"/>
    </location>
</feature>
<accession>A0A4Q2UNS4</accession>
<dbReference type="EMBL" id="SBLB01000001">
    <property type="protein sequence ID" value="RYC71357.1"/>
    <property type="molecule type" value="Genomic_DNA"/>
</dbReference>
<keyword evidence="1" id="KW-0812">Transmembrane</keyword>
<dbReference type="InterPro" id="IPR018750">
    <property type="entry name" value="DUF2306_membrane"/>
</dbReference>
<dbReference type="AlphaFoldDB" id="A0A4Q2UNS4"/>
<evidence type="ECO:0000313" key="3">
    <source>
        <dbReference type="Proteomes" id="UP000290407"/>
    </source>
</evidence>
<dbReference type="Pfam" id="PF10067">
    <property type="entry name" value="DUF2306"/>
    <property type="match status" value="1"/>
</dbReference>
<protein>
    <submittedName>
        <fullName evidence="2">DUF2306 domain-containing protein</fullName>
    </submittedName>
</protein>
<feature type="transmembrane region" description="Helical" evidence="1">
    <location>
        <begin position="12"/>
        <end position="30"/>
    </location>
</feature>
<gene>
    <name evidence="2" type="ORF">EQG79_04225</name>
</gene>